<keyword evidence="2" id="KW-0472">Membrane</keyword>
<dbReference type="AlphaFoldDB" id="A0A078AN45"/>
<name>A0A078AN45_STYLE</name>
<evidence type="ECO:0000256" key="2">
    <source>
        <dbReference type="SAM" id="Phobius"/>
    </source>
</evidence>
<gene>
    <name evidence="3" type="primary">Contig6800.g7273</name>
    <name evidence="3" type="ORF">STYLEM_12835</name>
</gene>
<keyword evidence="2" id="KW-0812">Transmembrane</keyword>
<evidence type="ECO:0000256" key="1">
    <source>
        <dbReference type="SAM" id="MobiDB-lite"/>
    </source>
</evidence>
<reference evidence="3 4" key="1">
    <citation type="submission" date="2014-06" db="EMBL/GenBank/DDBJ databases">
        <authorList>
            <person name="Swart Estienne"/>
        </authorList>
    </citation>
    <scope>NUCLEOTIDE SEQUENCE [LARGE SCALE GENOMIC DNA]</scope>
    <source>
        <strain evidence="3 4">130c</strain>
    </source>
</reference>
<sequence length="176" mass="19914">MITIQSQYKIYLPAFGLSILFGVGFSQEFNPDGYGEDYFHTNQELTNVGKAGMVLGFTSIGIALIYALVRIVIDQLETHKRYDKQLFDARARMLELGLNVEEIDKEYERSLRKQQKAKKGLLKHQFDSEEEEMAQSHGSETVKISDASLGASQNNKVQDEKKGRRGKNSQALTSFN</sequence>
<accession>A0A078AN45</accession>
<dbReference type="InParanoid" id="A0A078AN45"/>
<evidence type="ECO:0000313" key="4">
    <source>
        <dbReference type="Proteomes" id="UP000039865"/>
    </source>
</evidence>
<feature type="transmembrane region" description="Helical" evidence="2">
    <location>
        <begin position="50"/>
        <end position="73"/>
    </location>
</feature>
<feature type="region of interest" description="Disordered" evidence="1">
    <location>
        <begin position="120"/>
        <end position="176"/>
    </location>
</feature>
<keyword evidence="4" id="KW-1185">Reference proteome</keyword>
<keyword evidence="2" id="KW-1133">Transmembrane helix</keyword>
<dbReference type="EMBL" id="CCKQ01012177">
    <property type="protein sequence ID" value="CDW83785.1"/>
    <property type="molecule type" value="Genomic_DNA"/>
</dbReference>
<evidence type="ECO:0000313" key="3">
    <source>
        <dbReference type="EMBL" id="CDW83785.1"/>
    </source>
</evidence>
<organism evidence="3 4">
    <name type="scientific">Stylonychia lemnae</name>
    <name type="common">Ciliate</name>
    <dbReference type="NCBI Taxonomy" id="5949"/>
    <lineage>
        <taxon>Eukaryota</taxon>
        <taxon>Sar</taxon>
        <taxon>Alveolata</taxon>
        <taxon>Ciliophora</taxon>
        <taxon>Intramacronucleata</taxon>
        <taxon>Spirotrichea</taxon>
        <taxon>Stichotrichia</taxon>
        <taxon>Sporadotrichida</taxon>
        <taxon>Oxytrichidae</taxon>
        <taxon>Stylonychinae</taxon>
        <taxon>Stylonychia</taxon>
    </lineage>
</organism>
<protein>
    <submittedName>
        <fullName evidence="3">Uncharacterized protein</fullName>
    </submittedName>
</protein>
<dbReference type="Proteomes" id="UP000039865">
    <property type="component" value="Unassembled WGS sequence"/>
</dbReference>
<proteinExistence type="predicted"/>